<proteinExistence type="inferred from homology"/>
<feature type="compositionally biased region" description="Basic and acidic residues" evidence="10">
    <location>
        <begin position="56"/>
        <end position="65"/>
    </location>
</feature>
<gene>
    <name evidence="11" type="ORF">V5799_000532</name>
</gene>
<protein>
    <recommendedName>
        <fullName evidence="8">tRNA (guanine-N(7)-)-methyltransferase non-catalytic subunit</fullName>
    </recommendedName>
    <alternativeName>
        <fullName evidence="8">WD repeat-containing protein 4 homolog</fullName>
    </alternativeName>
</protein>
<dbReference type="InterPro" id="IPR001680">
    <property type="entry name" value="WD40_rpt"/>
</dbReference>
<comment type="function">
    <text evidence="6">Required for the Mettl1-dependent formation of N(7)-methylguanine at position 46 (m7G46) in tRNA. In the Mettl1-wuho methyltransferase complex, it is required to stabilize and induce conformational changes of the catalytic subunit. Required for binding of nanos mRNA and repression of translation by the mei-P26-bgcn-bam-sxl complex. May cooperate with mei-P26 and nanos to derepress the BMP signaling pathway. May cooperate with mei-P26 to suppress expression of a subset of microRNAs. May cooperate with mei-P26 to regulate bam expression levels in germline cells during gametogenesis. Required to promote mitosis to meiosis transition during gametogenesis. May regulate germline cell division in part by regulating ribosome biogenesis.</text>
</comment>
<evidence type="ECO:0000256" key="6">
    <source>
        <dbReference type="ARBA" id="ARBA00093337"/>
    </source>
</evidence>
<feature type="region of interest" description="Disordered" evidence="10">
    <location>
        <begin position="40"/>
        <end position="67"/>
    </location>
</feature>
<dbReference type="AlphaFoldDB" id="A0AAQ4D2S4"/>
<dbReference type="GO" id="GO:0043527">
    <property type="term" value="C:tRNA methyltransferase complex"/>
    <property type="evidence" value="ECO:0007669"/>
    <property type="project" value="TreeGrafter"/>
</dbReference>
<dbReference type="SMART" id="SM00320">
    <property type="entry name" value="WD40"/>
    <property type="match status" value="2"/>
</dbReference>
<evidence type="ECO:0000256" key="9">
    <source>
        <dbReference type="PROSITE-ProRule" id="PRU00221"/>
    </source>
</evidence>
<dbReference type="EMBL" id="JARKHS020035916">
    <property type="protein sequence ID" value="KAK8756764.1"/>
    <property type="molecule type" value="Genomic_DNA"/>
</dbReference>
<dbReference type="Proteomes" id="UP001321473">
    <property type="component" value="Unassembled WGS sequence"/>
</dbReference>
<reference evidence="11 12" key="1">
    <citation type="journal article" date="2023" name="Arcadia Sci">
        <title>De novo assembly of a long-read Amblyomma americanum tick genome.</title>
        <authorList>
            <person name="Chou S."/>
            <person name="Poskanzer K.E."/>
            <person name="Rollins M."/>
            <person name="Thuy-Boun P.S."/>
        </authorList>
    </citation>
    <scope>NUCLEOTIDE SEQUENCE [LARGE SCALE GENOMIC DNA]</scope>
    <source>
        <strain evidence="11">F_SG_1</strain>
        <tissue evidence="11">Salivary glands</tissue>
    </source>
</reference>
<dbReference type="PANTHER" id="PTHR16288">
    <property type="entry name" value="WD40 REPEAT PROTEIN 4"/>
    <property type="match status" value="1"/>
</dbReference>
<comment type="function">
    <text evidence="8">Required for the formation of N(7)-methylguanine at position 46 (m7G46) in tRNA. In the complex, it is required to stabilize and induce conformational changes of the catalytic subunit.</text>
</comment>
<dbReference type="PROSITE" id="PS50082">
    <property type="entry name" value="WD_REPEATS_2"/>
    <property type="match status" value="1"/>
</dbReference>
<dbReference type="HAMAP" id="MF_03056">
    <property type="entry name" value="TRM82"/>
    <property type="match status" value="1"/>
</dbReference>
<dbReference type="PANTHER" id="PTHR16288:SF0">
    <property type="entry name" value="TRNA (GUANINE-N(7)-)-METHYLTRANSFERASE NON-CATALYTIC SUBUNIT WDR4"/>
    <property type="match status" value="1"/>
</dbReference>
<keyword evidence="3 8" id="KW-0819">tRNA processing</keyword>
<evidence type="ECO:0000256" key="2">
    <source>
        <dbReference type="ARBA" id="ARBA00022574"/>
    </source>
</evidence>
<evidence type="ECO:0000256" key="1">
    <source>
        <dbReference type="ARBA" id="ARBA00004123"/>
    </source>
</evidence>
<keyword evidence="2 8" id="KW-0853">WD repeat</keyword>
<dbReference type="GO" id="GO:0005829">
    <property type="term" value="C:cytosol"/>
    <property type="evidence" value="ECO:0007669"/>
    <property type="project" value="TreeGrafter"/>
</dbReference>
<comment type="subunit">
    <text evidence="7">Forms a heterodimer with the catalytic subunit Mettl1. Interacts with mei-P26 and weakly interacts with bgcn; required for the function or formation of the mei-P26-bgcn-bam-sxl complex. Interacts with nanos; may be involved in mei-P26-dependent derepression of the BMP signaling pathway. Interacts with Myc; the interaction may be mediated by mei-P26 and may be involved in the regulation of ribosome biogenesis.</text>
</comment>
<evidence type="ECO:0000313" key="11">
    <source>
        <dbReference type="EMBL" id="KAK8756764.1"/>
    </source>
</evidence>
<accession>A0AAQ4D2S4</accession>
<evidence type="ECO:0000256" key="7">
    <source>
        <dbReference type="ARBA" id="ARBA00093542"/>
    </source>
</evidence>
<keyword evidence="4 8" id="KW-0677">Repeat</keyword>
<comment type="subcellular location">
    <subcellularLocation>
        <location evidence="1 8">Nucleus</location>
    </subcellularLocation>
</comment>
<evidence type="ECO:0000256" key="4">
    <source>
        <dbReference type="ARBA" id="ARBA00022737"/>
    </source>
</evidence>
<comment type="pathway">
    <text evidence="8">tRNA modification; N(7)-methylguanine-tRNA biosynthesis.</text>
</comment>
<sequence>MALIRCINNRIALVCADLVYIYETKDGGFDKVQLTIPEETEEAACRDSDEEENSESTEKKDKQPKEPGFSCANFSPCSTYFMAVTHAKKLIVWKRHSPGDWTVVLQRCVARRCVQVRMCATQDTIIVADRSGDVYSFYLKDPNDNGGELILGRLSMVLDMVIGEEDRFLAVSDRDEKIQVSCYPNCYNIRTFCLGHKQFVTSLTLLPGLPQLLVSGSGDGTVRTWCPETGRQLHRFDISVESPPPADTKTENGTREPVVKRLALEPFRTTLACLIDGVPEVVLLHWGGPEAGWSRLQSLAVPCAPDDIIFDEDGQLWVALSSPPSVQLFARSAGTADGCWQRQEVPAEAPSAAQLPWAPLLKDISGTLCTTLRERSTATNNGAAVVKGSLANLYKHWFNNERSYLEKKRRRLEEAAAASAPKRAKYPNQLKRRTGVPASVFFVHIVRCVVFCGC</sequence>
<comment type="similarity">
    <text evidence="8">Belongs to the WD repeat TRM82 family.</text>
</comment>
<evidence type="ECO:0000313" key="12">
    <source>
        <dbReference type="Proteomes" id="UP001321473"/>
    </source>
</evidence>
<dbReference type="Gene3D" id="2.130.10.10">
    <property type="entry name" value="YVTN repeat-like/Quinoprotein amine dehydrogenase"/>
    <property type="match status" value="1"/>
</dbReference>
<evidence type="ECO:0000256" key="5">
    <source>
        <dbReference type="ARBA" id="ARBA00023242"/>
    </source>
</evidence>
<feature type="repeat" description="WD" evidence="9">
    <location>
        <begin position="193"/>
        <end position="235"/>
    </location>
</feature>
<organism evidence="11 12">
    <name type="scientific">Amblyomma americanum</name>
    <name type="common">Lone star tick</name>
    <dbReference type="NCBI Taxonomy" id="6943"/>
    <lineage>
        <taxon>Eukaryota</taxon>
        <taxon>Metazoa</taxon>
        <taxon>Ecdysozoa</taxon>
        <taxon>Arthropoda</taxon>
        <taxon>Chelicerata</taxon>
        <taxon>Arachnida</taxon>
        <taxon>Acari</taxon>
        <taxon>Parasitiformes</taxon>
        <taxon>Ixodida</taxon>
        <taxon>Ixodoidea</taxon>
        <taxon>Ixodidae</taxon>
        <taxon>Amblyomminae</taxon>
        <taxon>Amblyomma</taxon>
    </lineage>
</organism>
<keyword evidence="5 8" id="KW-0539">Nucleus</keyword>
<evidence type="ECO:0000256" key="10">
    <source>
        <dbReference type="SAM" id="MobiDB-lite"/>
    </source>
</evidence>
<dbReference type="InterPro" id="IPR036322">
    <property type="entry name" value="WD40_repeat_dom_sf"/>
</dbReference>
<dbReference type="GO" id="GO:0005634">
    <property type="term" value="C:nucleus"/>
    <property type="evidence" value="ECO:0007669"/>
    <property type="project" value="UniProtKB-SubCell"/>
</dbReference>
<evidence type="ECO:0000256" key="8">
    <source>
        <dbReference type="HAMAP-Rule" id="MF_03056"/>
    </source>
</evidence>
<keyword evidence="12" id="KW-1185">Reference proteome</keyword>
<dbReference type="SUPFAM" id="SSF50978">
    <property type="entry name" value="WD40 repeat-like"/>
    <property type="match status" value="1"/>
</dbReference>
<dbReference type="GO" id="GO:0106004">
    <property type="term" value="P:tRNA (guanine-N7)-methylation"/>
    <property type="evidence" value="ECO:0007669"/>
    <property type="project" value="UniProtKB-UniRule"/>
</dbReference>
<dbReference type="Pfam" id="PF00400">
    <property type="entry name" value="WD40"/>
    <property type="match status" value="1"/>
</dbReference>
<feature type="compositionally biased region" description="Acidic residues" evidence="10">
    <location>
        <begin position="40"/>
        <end position="55"/>
    </location>
</feature>
<name>A0AAQ4D2S4_AMBAM</name>
<comment type="caution">
    <text evidence="11">The sequence shown here is derived from an EMBL/GenBank/DDBJ whole genome shotgun (WGS) entry which is preliminary data.</text>
</comment>
<dbReference type="PROSITE" id="PS50294">
    <property type="entry name" value="WD_REPEATS_REGION"/>
    <property type="match status" value="1"/>
</dbReference>
<dbReference type="InterPro" id="IPR015943">
    <property type="entry name" value="WD40/YVTN_repeat-like_dom_sf"/>
</dbReference>
<dbReference type="InterPro" id="IPR028884">
    <property type="entry name" value="Trm82"/>
</dbReference>
<evidence type="ECO:0000256" key="3">
    <source>
        <dbReference type="ARBA" id="ARBA00022694"/>
    </source>
</evidence>